<dbReference type="Proteomes" id="UP000002207">
    <property type="component" value="Chromosome"/>
</dbReference>
<organism evidence="3 4">
    <name type="scientific">Acidobacterium capsulatum (strain ATCC 51196 / DSM 11244 / BCRC 80197 / JCM 7670 / NBRC 15755 / NCIMB 13165 / 161)</name>
    <dbReference type="NCBI Taxonomy" id="240015"/>
    <lineage>
        <taxon>Bacteria</taxon>
        <taxon>Pseudomonadati</taxon>
        <taxon>Acidobacteriota</taxon>
        <taxon>Terriglobia</taxon>
        <taxon>Terriglobales</taxon>
        <taxon>Acidobacteriaceae</taxon>
        <taxon>Acidobacterium</taxon>
    </lineage>
</organism>
<dbReference type="eggNOG" id="COG2133">
    <property type="taxonomic scope" value="Bacteria"/>
</dbReference>
<dbReference type="Pfam" id="PF06439">
    <property type="entry name" value="3keto-disac_hyd"/>
    <property type="match status" value="1"/>
</dbReference>
<evidence type="ECO:0000313" key="3">
    <source>
        <dbReference type="EMBL" id="ACO33201.1"/>
    </source>
</evidence>
<dbReference type="EMBL" id="CP001472">
    <property type="protein sequence ID" value="ACO33201.1"/>
    <property type="molecule type" value="Genomic_DNA"/>
</dbReference>
<evidence type="ECO:0000259" key="2">
    <source>
        <dbReference type="Pfam" id="PF06439"/>
    </source>
</evidence>
<protein>
    <recommendedName>
        <fullName evidence="2">3-keto-alpha-glucoside-1,2-lyase/3-keto-2-hydroxy-glucal hydratase domain-containing protein</fullName>
    </recommendedName>
</protein>
<feature type="domain" description="3-keto-alpha-glucoside-1,2-lyase/3-keto-2-hydroxy-glucal hydratase" evidence="2">
    <location>
        <begin position="40"/>
        <end position="249"/>
    </location>
</feature>
<dbReference type="InParanoid" id="C1F5W4"/>
<dbReference type="KEGG" id="aca:ACP_1371"/>
<dbReference type="RefSeq" id="WP_015896507.1">
    <property type="nucleotide sequence ID" value="NC_012483.1"/>
</dbReference>
<dbReference type="GO" id="GO:0016787">
    <property type="term" value="F:hydrolase activity"/>
    <property type="evidence" value="ECO:0007669"/>
    <property type="project" value="InterPro"/>
</dbReference>
<dbReference type="STRING" id="240015.ACP_1371"/>
<gene>
    <name evidence="3" type="ordered locus">ACP_1371</name>
</gene>
<dbReference type="InterPro" id="IPR010496">
    <property type="entry name" value="AL/BT2_dom"/>
</dbReference>
<accession>C1F5W4</accession>
<feature type="chain" id="PRO_5002909333" description="3-keto-alpha-glucoside-1,2-lyase/3-keto-2-hydroxy-glucal hydratase domain-containing protein" evidence="1">
    <location>
        <begin position="26"/>
        <end position="251"/>
    </location>
</feature>
<feature type="signal peptide" evidence="1">
    <location>
        <begin position="1"/>
        <end position="25"/>
    </location>
</feature>
<keyword evidence="1" id="KW-0732">Signal</keyword>
<name>C1F5W4_ACIC5</name>
<keyword evidence="4" id="KW-1185">Reference proteome</keyword>
<evidence type="ECO:0000313" key="4">
    <source>
        <dbReference type="Proteomes" id="UP000002207"/>
    </source>
</evidence>
<dbReference type="Gene3D" id="2.60.120.560">
    <property type="entry name" value="Exo-inulinase, domain 1"/>
    <property type="match status" value="1"/>
</dbReference>
<evidence type="ECO:0000256" key="1">
    <source>
        <dbReference type="SAM" id="SignalP"/>
    </source>
</evidence>
<dbReference type="OrthoDB" id="9814708at2"/>
<reference evidence="3 4" key="1">
    <citation type="journal article" date="2009" name="Appl. Environ. Microbiol.">
        <title>Three genomes from the phylum Acidobacteria provide insight into the lifestyles of these microorganisms in soils.</title>
        <authorList>
            <person name="Ward N.L."/>
            <person name="Challacombe J.F."/>
            <person name="Janssen P.H."/>
            <person name="Henrissat B."/>
            <person name="Coutinho P.M."/>
            <person name="Wu M."/>
            <person name="Xie G."/>
            <person name="Haft D.H."/>
            <person name="Sait M."/>
            <person name="Badger J."/>
            <person name="Barabote R.D."/>
            <person name="Bradley B."/>
            <person name="Brettin T.S."/>
            <person name="Brinkac L.M."/>
            <person name="Bruce D."/>
            <person name="Creasy T."/>
            <person name="Daugherty S.C."/>
            <person name="Davidsen T.M."/>
            <person name="DeBoy R.T."/>
            <person name="Detter J.C."/>
            <person name="Dodson R.J."/>
            <person name="Durkin A.S."/>
            <person name="Ganapathy A."/>
            <person name="Gwinn-Giglio M."/>
            <person name="Han C.S."/>
            <person name="Khouri H."/>
            <person name="Kiss H."/>
            <person name="Kothari S.P."/>
            <person name="Madupu R."/>
            <person name="Nelson K.E."/>
            <person name="Nelson W.C."/>
            <person name="Paulsen I."/>
            <person name="Penn K."/>
            <person name="Ren Q."/>
            <person name="Rosovitz M.J."/>
            <person name="Selengut J.D."/>
            <person name="Shrivastava S."/>
            <person name="Sullivan S.A."/>
            <person name="Tapia R."/>
            <person name="Thompson L.S."/>
            <person name="Watkins K.L."/>
            <person name="Yang Q."/>
            <person name="Yu C."/>
            <person name="Zafar N."/>
            <person name="Zhou L."/>
            <person name="Kuske C.R."/>
        </authorList>
    </citation>
    <scope>NUCLEOTIDE SEQUENCE [LARGE SCALE GENOMIC DNA]</scope>
    <source>
        <strain evidence="4">ATCC 51196 / DSM 11244 / BCRC 80197 / JCM 7670 / NBRC 15755 / NCIMB 13165 / 161</strain>
    </source>
</reference>
<dbReference type="HOGENOM" id="CLU_073042_0_0_0"/>
<dbReference type="AlphaFoldDB" id="C1F5W4"/>
<proteinExistence type="predicted"/>
<sequence length="251" mass="28303">MMPRLFFRLAPALLGGCLLSSFAYAQSAPNTLTAQQKQQGWQLLFNGKNFDGWHSFGQKGVGKDWTIDHGAIRLKKAKGENQANSADLTTNGEYGNFDLRVEWKAEPCVDSGIMFHVHESAKYQQPYQTGPEMQIADYACTVPDSRTLYERSGDMFGLIADPYEWVKPAGQWNNYEIKVYNNHVQFFTDGHKVVDTQIGDAAWKNLVAHSKFAGWPGFAGYPEGHISLQGSEVKGKSEVKLWFRNIMIRKL</sequence>